<sequence length="103" mass="12072">MNGVLVNNKLIPTEVMEEIAFKLEIQEAEWENVEGDMYLRPEHFPEEWMISMWAHADHMNEIVAHDDLPLTHIRDINTHGIKVGVYEESYIDITVYHVLVVNN</sequence>
<name>A0A068EQF0_9CAUD</name>
<proteinExistence type="predicted"/>
<evidence type="ECO:0000313" key="1">
    <source>
        <dbReference type="EMBL" id="AID50592.1"/>
    </source>
</evidence>
<dbReference type="OrthoDB" id="35346at10239"/>
<protein>
    <submittedName>
        <fullName evidence="1">Uncharacterized protein</fullName>
    </submittedName>
</protein>
<dbReference type="KEGG" id="vg:22277100"/>
<accession>A0A068EQF0</accession>
<dbReference type="EMBL" id="KF554508">
    <property type="protein sequence ID" value="AID50592.1"/>
    <property type="molecule type" value="Genomic_DNA"/>
</dbReference>
<reference evidence="1" key="1">
    <citation type="journal article" date="2014" name="Virology">
        <title>The odd one out: Bacillus ACT bacteriophage CP-51 exhibits unusual properties compared to related Spounavirinae W.Ph. and Bastille.</title>
        <authorList>
            <person name="Klumpp J."/>
            <person name="Schmuki M."/>
            <person name="Sozhamannan S."/>
            <person name="Beyer W."/>
            <person name="Fouts D.E."/>
            <person name="Bernbach V."/>
            <person name="Calendar R."/>
            <person name="Loessner M.J."/>
        </authorList>
    </citation>
    <scope>NUCLEOTIDE SEQUENCE [LARGE SCALE GENOMIC DNA]</scope>
</reference>
<dbReference type="GeneID" id="22277100"/>
<organism evidence="1 2">
    <name type="scientific">Bacillus phage CP-51</name>
    <dbReference type="NCBI Taxonomy" id="1391188"/>
    <lineage>
        <taxon>Viruses</taxon>
        <taxon>Duplodnaviria</taxon>
        <taxon>Heunggongvirae</taxon>
        <taxon>Uroviricota</taxon>
        <taxon>Caudoviricetes</taxon>
        <taxon>Herelleviridae</taxon>
        <taxon>Spounavirinae</taxon>
        <taxon>Siminovitchvirus</taxon>
        <taxon>Siminovitchvirus CP51</taxon>
    </lineage>
</organism>
<dbReference type="Proteomes" id="UP000027382">
    <property type="component" value="Segment"/>
</dbReference>
<dbReference type="RefSeq" id="YP_009099201.1">
    <property type="nucleotide sequence ID" value="NC_025423.1"/>
</dbReference>
<evidence type="ECO:0000313" key="2">
    <source>
        <dbReference type="Proteomes" id="UP000027382"/>
    </source>
</evidence>
<keyword evidence="2" id="KW-1185">Reference proteome</keyword>